<reference evidence="1" key="2">
    <citation type="submission" date="2022-01" db="EMBL/GenBank/DDBJ databases">
        <authorList>
            <person name="Yamashiro T."/>
            <person name="Shiraishi A."/>
            <person name="Satake H."/>
            <person name="Nakayama K."/>
        </authorList>
    </citation>
    <scope>NUCLEOTIDE SEQUENCE</scope>
</reference>
<evidence type="ECO:0000313" key="1">
    <source>
        <dbReference type="EMBL" id="GJS91498.1"/>
    </source>
</evidence>
<sequence>MDSFPCLEGFTVATNSRSLFDRMMLYFERETSIDFDFAADLHNLWVQFIDRTNDRKMFISELDGLPPSVISYNCCQFLHQVQENDFIKLLELRKMIAETYSELQKKLDFVYVMKNM</sequence>
<protein>
    <submittedName>
        <fullName evidence="1">Uncharacterized protein</fullName>
    </submittedName>
</protein>
<keyword evidence="2" id="KW-1185">Reference proteome</keyword>
<accession>A0ABQ4ZMN7</accession>
<organism evidence="1 2">
    <name type="scientific">Tanacetum coccineum</name>
    <dbReference type="NCBI Taxonomy" id="301880"/>
    <lineage>
        <taxon>Eukaryota</taxon>
        <taxon>Viridiplantae</taxon>
        <taxon>Streptophyta</taxon>
        <taxon>Embryophyta</taxon>
        <taxon>Tracheophyta</taxon>
        <taxon>Spermatophyta</taxon>
        <taxon>Magnoliopsida</taxon>
        <taxon>eudicotyledons</taxon>
        <taxon>Gunneridae</taxon>
        <taxon>Pentapetalae</taxon>
        <taxon>asterids</taxon>
        <taxon>campanulids</taxon>
        <taxon>Asterales</taxon>
        <taxon>Asteraceae</taxon>
        <taxon>Asteroideae</taxon>
        <taxon>Anthemideae</taxon>
        <taxon>Anthemidinae</taxon>
        <taxon>Tanacetum</taxon>
    </lineage>
</organism>
<gene>
    <name evidence="1" type="ORF">Tco_0774134</name>
</gene>
<dbReference type="EMBL" id="BQNB010011510">
    <property type="protein sequence ID" value="GJS91498.1"/>
    <property type="molecule type" value="Genomic_DNA"/>
</dbReference>
<name>A0ABQ4ZMN7_9ASTR</name>
<proteinExistence type="predicted"/>
<dbReference type="Proteomes" id="UP001151760">
    <property type="component" value="Unassembled WGS sequence"/>
</dbReference>
<comment type="caution">
    <text evidence="1">The sequence shown here is derived from an EMBL/GenBank/DDBJ whole genome shotgun (WGS) entry which is preliminary data.</text>
</comment>
<reference evidence="1" key="1">
    <citation type="journal article" date="2022" name="Int. J. Mol. Sci.">
        <title>Draft Genome of Tanacetum Coccineum: Genomic Comparison of Closely Related Tanacetum-Family Plants.</title>
        <authorList>
            <person name="Yamashiro T."/>
            <person name="Shiraishi A."/>
            <person name="Nakayama K."/>
            <person name="Satake H."/>
        </authorList>
    </citation>
    <scope>NUCLEOTIDE SEQUENCE</scope>
</reference>
<evidence type="ECO:0000313" key="2">
    <source>
        <dbReference type="Proteomes" id="UP001151760"/>
    </source>
</evidence>